<dbReference type="GO" id="GO:0015344">
    <property type="term" value="F:siderophore uptake transmembrane transporter activity"/>
    <property type="evidence" value="ECO:0007669"/>
    <property type="project" value="TreeGrafter"/>
</dbReference>
<dbReference type="PROSITE" id="PS52016">
    <property type="entry name" value="TONB_DEPENDENT_REC_3"/>
    <property type="match status" value="1"/>
</dbReference>
<dbReference type="GO" id="GO:0009279">
    <property type="term" value="C:cell outer membrane"/>
    <property type="evidence" value="ECO:0007669"/>
    <property type="project" value="UniProtKB-SubCell"/>
</dbReference>
<feature type="domain" description="TonB-dependent receptor plug" evidence="10">
    <location>
        <begin position="125"/>
        <end position="221"/>
    </location>
</feature>
<dbReference type="Pfam" id="PF07715">
    <property type="entry name" value="Plug"/>
    <property type="match status" value="1"/>
</dbReference>
<evidence type="ECO:0000256" key="5">
    <source>
        <dbReference type="ARBA" id="ARBA00022729"/>
    </source>
</evidence>
<dbReference type="SUPFAM" id="SSF56935">
    <property type="entry name" value="Porins"/>
    <property type="match status" value="1"/>
</dbReference>
<dbReference type="InterPro" id="IPR037066">
    <property type="entry name" value="Plug_dom_sf"/>
</dbReference>
<evidence type="ECO:0000256" key="9">
    <source>
        <dbReference type="SAM" id="SignalP"/>
    </source>
</evidence>
<evidence type="ECO:0000256" key="7">
    <source>
        <dbReference type="ARBA" id="ARBA00023237"/>
    </source>
</evidence>
<evidence type="ECO:0000313" key="12">
    <source>
        <dbReference type="Proteomes" id="UP000707206"/>
    </source>
</evidence>
<evidence type="ECO:0000256" key="3">
    <source>
        <dbReference type="ARBA" id="ARBA00022452"/>
    </source>
</evidence>
<reference evidence="11" key="2">
    <citation type="submission" date="2020-03" db="EMBL/GenBank/DDBJ databases">
        <title>Flavobacteriaceae bacterium strain TP-CH-4, a member of the family Flavobacteriaceae isolated from a deep-sea seamount.</title>
        <authorList>
            <person name="Zhang D.-C."/>
        </authorList>
    </citation>
    <scope>NUCLEOTIDE SEQUENCE</scope>
    <source>
        <strain evidence="11">TP-CH-4</strain>
    </source>
</reference>
<dbReference type="EMBL" id="VIKU02000002">
    <property type="protein sequence ID" value="NHF59337.1"/>
    <property type="molecule type" value="Genomic_DNA"/>
</dbReference>
<keyword evidence="11" id="KW-0675">Receptor</keyword>
<feature type="signal peptide" evidence="9">
    <location>
        <begin position="1"/>
        <end position="21"/>
    </location>
</feature>
<name>A0A967AXC8_9FLAO</name>
<dbReference type="InterPro" id="IPR036942">
    <property type="entry name" value="Beta-barrel_TonB_sf"/>
</dbReference>
<dbReference type="PANTHER" id="PTHR30069">
    <property type="entry name" value="TONB-DEPENDENT OUTER MEMBRANE RECEPTOR"/>
    <property type="match status" value="1"/>
</dbReference>
<evidence type="ECO:0000256" key="6">
    <source>
        <dbReference type="ARBA" id="ARBA00023136"/>
    </source>
</evidence>
<feature type="chain" id="PRO_5037477712" evidence="9">
    <location>
        <begin position="22"/>
        <end position="799"/>
    </location>
</feature>
<keyword evidence="6 8" id="KW-0472">Membrane</keyword>
<organism evidence="11 12">
    <name type="scientific">Pelagihabitans pacificus</name>
    <dbReference type="NCBI Taxonomy" id="2696054"/>
    <lineage>
        <taxon>Bacteria</taxon>
        <taxon>Pseudomonadati</taxon>
        <taxon>Bacteroidota</taxon>
        <taxon>Flavobacteriia</taxon>
        <taxon>Flavobacteriales</taxon>
        <taxon>Flavobacteriaceae</taxon>
        <taxon>Pelagihabitans</taxon>
    </lineage>
</organism>
<gene>
    <name evidence="11" type="ORF">FK220_008295</name>
</gene>
<dbReference type="InterPro" id="IPR008969">
    <property type="entry name" value="CarboxyPept-like_regulatory"/>
</dbReference>
<protein>
    <submittedName>
        <fullName evidence="11">TonB-dependent receptor</fullName>
    </submittedName>
</protein>
<dbReference type="Gene3D" id="2.60.40.1120">
    <property type="entry name" value="Carboxypeptidase-like, regulatory domain"/>
    <property type="match status" value="1"/>
</dbReference>
<keyword evidence="7 8" id="KW-0998">Cell outer membrane</keyword>
<keyword evidence="12" id="KW-1185">Reference proteome</keyword>
<keyword evidence="4 8" id="KW-0812">Transmembrane</keyword>
<dbReference type="Proteomes" id="UP000707206">
    <property type="component" value="Unassembled WGS sequence"/>
</dbReference>
<dbReference type="GO" id="GO:0044718">
    <property type="term" value="P:siderophore transmembrane transport"/>
    <property type="evidence" value="ECO:0007669"/>
    <property type="project" value="TreeGrafter"/>
</dbReference>
<evidence type="ECO:0000259" key="10">
    <source>
        <dbReference type="Pfam" id="PF07715"/>
    </source>
</evidence>
<proteinExistence type="inferred from homology"/>
<keyword evidence="3 8" id="KW-1134">Transmembrane beta strand</keyword>
<dbReference type="InterPro" id="IPR012910">
    <property type="entry name" value="Plug_dom"/>
</dbReference>
<dbReference type="AlphaFoldDB" id="A0A967AXC8"/>
<evidence type="ECO:0000256" key="8">
    <source>
        <dbReference type="PROSITE-ProRule" id="PRU01360"/>
    </source>
</evidence>
<evidence type="ECO:0000256" key="2">
    <source>
        <dbReference type="ARBA" id="ARBA00022448"/>
    </source>
</evidence>
<comment type="caution">
    <text evidence="11">The sequence shown here is derived from an EMBL/GenBank/DDBJ whole genome shotgun (WGS) entry which is preliminary data.</text>
</comment>
<dbReference type="PANTHER" id="PTHR30069:SF29">
    <property type="entry name" value="HEMOGLOBIN AND HEMOGLOBIN-HAPTOGLOBIN-BINDING PROTEIN 1-RELATED"/>
    <property type="match status" value="1"/>
</dbReference>
<dbReference type="Gene3D" id="2.170.130.10">
    <property type="entry name" value="TonB-dependent receptor, plug domain"/>
    <property type="match status" value="1"/>
</dbReference>
<dbReference type="Pfam" id="PF13715">
    <property type="entry name" value="CarbopepD_reg_2"/>
    <property type="match status" value="1"/>
</dbReference>
<dbReference type="RefSeq" id="WP_152573850.1">
    <property type="nucleotide sequence ID" value="NZ_VIKU02000002.1"/>
</dbReference>
<keyword evidence="5 9" id="KW-0732">Signal</keyword>
<dbReference type="SUPFAM" id="SSF49464">
    <property type="entry name" value="Carboxypeptidase regulatory domain-like"/>
    <property type="match status" value="1"/>
</dbReference>
<accession>A0A967AXC8</accession>
<dbReference type="Gene3D" id="2.40.170.20">
    <property type="entry name" value="TonB-dependent receptor, beta-barrel domain"/>
    <property type="match status" value="1"/>
</dbReference>
<sequence length="799" mass="90429">MTAPTKFLFFLFLNFTLLSFSQQKFTLSGTVSEASSNETLIGVTVAVPELRTGVTTNEYGFYSITLPEGTYKVLVSYLGFKDIVREIALTQNLKINFQMIEEAEQLEEVVVTEDVEKMDIRTPQMSVNTLSVETIKSIPVILGEADVVKSILLLPGVTNAGEGASGFNVRGGAVDQNLILLDEAIIFNSSHLFGFFSVFNPDAIKDIKLYKGGIPARYGGRLSSVLDIFQKEGNSKELHANGGIGAVASRLLIEGPLKKDKAAFLVGGRGSYAHLFLPLFDQDNTAYFFDLNTKLNYNINERNSIYLSGYFGRDVFGISESFVNTYGNAVGNFRWNHLFSDKLFSNLSLIYSDYYYGLKLDFIGFDWNSGIRNFNIKYDLKHYLSNKLQINYGLNNIYYSFNPGKIEPSSPESGIIEEQLTQKYANESAAYIDIEHDITDNFSVQYGLRFSHFIRFGQDELFTYANDNPVEFDPLALVYREAEPTGVLSSSRSETLASFSNFEPRLSLSYTFGPSSSVKASYTRLAQYLHLLSNTSSPTPLDVWTPSGPFVEPQLLDQYAIGYFQNIKKGEYSLETEAFYKDIQNRIDYIDGANLIANDAIEQVILNGEARAYGLELLLRKNEGRFQGWLAYTLSRSEQRTPGRTPTVDNGRSNLETGINFGNWYNTPFDKTHDISFYGNYDLNKKWNFNTNFVYQTGQPTNYPIGQFEFQGLTVPYFGLRNKERLPDYHRIDVAATLTPKKNEGRKWKTEWVFSIYNVYNRRNAASINFRRNQDTGVNEAIRTSIFGIVPAVTYNFKF</sequence>
<keyword evidence="2 8" id="KW-0813">Transport</keyword>
<dbReference type="InterPro" id="IPR039426">
    <property type="entry name" value="TonB-dep_rcpt-like"/>
</dbReference>
<reference evidence="11" key="1">
    <citation type="submission" date="2019-07" db="EMBL/GenBank/DDBJ databases">
        <authorList>
            <person name="De-Chao Zhang Q."/>
        </authorList>
    </citation>
    <scope>NUCLEOTIDE SEQUENCE</scope>
    <source>
        <strain evidence="11">TP-CH-4</strain>
    </source>
</reference>
<evidence type="ECO:0000256" key="1">
    <source>
        <dbReference type="ARBA" id="ARBA00004571"/>
    </source>
</evidence>
<evidence type="ECO:0000313" key="11">
    <source>
        <dbReference type="EMBL" id="NHF59337.1"/>
    </source>
</evidence>
<comment type="similarity">
    <text evidence="8">Belongs to the TonB-dependent receptor family.</text>
</comment>
<evidence type="ECO:0000256" key="4">
    <source>
        <dbReference type="ARBA" id="ARBA00022692"/>
    </source>
</evidence>
<comment type="subcellular location">
    <subcellularLocation>
        <location evidence="1 8">Cell outer membrane</location>
        <topology evidence="1 8">Multi-pass membrane protein</topology>
    </subcellularLocation>
</comment>